<reference evidence="1 2" key="1">
    <citation type="submission" date="2018-06" db="EMBL/GenBank/DDBJ databases">
        <title>Genomic Encyclopedia of Archaeal and Bacterial Type Strains, Phase II (KMG-II): from individual species to whole genera.</title>
        <authorList>
            <person name="Goeker M."/>
        </authorList>
    </citation>
    <scope>NUCLEOTIDE SEQUENCE [LARGE SCALE GENOMIC DNA]</scope>
    <source>
        <strain evidence="1 2">ATCC BAA-1881</strain>
    </source>
</reference>
<evidence type="ECO:0000313" key="1">
    <source>
        <dbReference type="EMBL" id="PZW30470.1"/>
    </source>
</evidence>
<dbReference type="OrthoDB" id="10002710at2"/>
<dbReference type="Proteomes" id="UP000248806">
    <property type="component" value="Unassembled WGS sequence"/>
</dbReference>
<dbReference type="RefSeq" id="WP_111322213.1">
    <property type="nucleotide sequence ID" value="NZ_BIFX01000001.1"/>
</dbReference>
<organism evidence="1 2">
    <name type="scientific">Thermosporothrix hazakensis</name>
    <dbReference type="NCBI Taxonomy" id="644383"/>
    <lineage>
        <taxon>Bacteria</taxon>
        <taxon>Bacillati</taxon>
        <taxon>Chloroflexota</taxon>
        <taxon>Ktedonobacteria</taxon>
        <taxon>Ktedonobacterales</taxon>
        <taxon>Thermosporotrichaceae</taxon>
        <taxon>Thermosporothrix</taxon>
    </lineage>
</organism>
<dbReference type="AlphaFoldDB" id="A0A326UGD0"/>
<name>A0A326UGD0_THEHA</name>
<comment type="caution">
    <text evidence="1">The sequence shown here is derived from an EMBL/GenBank/DDBJ whole genome shotgun (WGS) entry which is preliminary data.</text>
</comment>
<evidence type="ECO:0000313" key="2">
    <source>
        <dbReference type="Proteomes" id="UP000248806"/>
    </source>
</evidence>
<protein>
    <submittedName>
        <fullName evidence="1">Uncharacterized protein</fullName>
    </submittedName>
</protein>
<accession>A0A326UGD0</accession>
<keyword evidence="2" id="KW-1185">Reference proteome</keyword>
<gene>
    <name evidence="1" type="ORF">EI42_02438</name>
</gene>
<sequence length="208" mass="23740">MFEHQDSFATNMQRAQQAFRNCLHGHLYEGEELLSRTRTSLKRQCGDLPLVQTETGPFQTATFEAARAWGWLEFVTGVYQLGREHPGTALMYLKRAWRIWRPWERLGTTSEEQNEATRERLRASLWLGEAWARTISDRASRAATTILHTTLLAVDRLQEQALLEETIQQQRSLPLALPGSPAWNPGKQSMPFLCLLLGTQARSGFSPE</sequence>
<proteinExistence type="predicted"/>
<dbReference type="EMBL" id="QKUF01000007">
    <property type="protein sequence ID" value="PZW30470.1"/>
    <property type="molecule type" value="Genomic_DNA"/>
</dbReference>